<organism evidence="1 2">
    <name type="scientific">Paenibacillus brasilensis</name>
    <dbReference type="NCBI Taxonomy" id="128574"/>
    <lineage>
        <taxon>Bacteria</taxon>
        <taxon>Bacillati</taxon>
        <taxon>Bacillota</taxon>
        <taxon>Bacilli</taxon>
        <taxon>Bacillales</taxon>
        <taxon>Paenibacillaceae</taxon>
        <taxon>Paenibacillus</taxon>
    </lineage>
</organism>
<evidence type="ECO:0000313" key="2">
    <source>
        <dbReference type="Proteomes" id="UP001242811"/>
    </source>
</evidence>
<dbReference type="EMBL" id="JAUSWA010000044">
    <property type="protein sequence ID" value="MDQ0496811.1"/>
    <property type="molecule type" value="Genomic_DNA"/>
</dbReference>
<dbReference type="RefSeq" id="WP_167518632.1">
    <property type="nucleotide sequence ID" value="NZ_CP045298.1"/>
</dbReference>
<gene>
    <name evidence="1" type="ORF">QOZ95_005011</name>
</gene>
<sequence>MASDNIAFDAVGAERPWSVRGISGKVIQADTSHRLTAASGSRFLAKP</sequence>
<reference evidence="1 2" key="1">
    <citation type="submission" date="2023-07" db="EMBL/GenBank/DDBJ databases">
        <title>Genomic Encyclopedia of Type Strains, Phase IV (KMG-IV): sequencing the most valuable type-strain genomes for metagenomic binning, comparative biology and taxonomic classification.</title>
        <authorList>
            <person name="Goeker M."/>
        </authorList>
    </citation>
    <scope>NUCLEOTIDE SEQUENCE [LARGE SCALE GENOMIC DNA]</scope>
    <source>
        <strain evidence="1 2">DSM 14914</strain>
    </source>
</reference>
<evidence type="ECO:0000313" key="1">
    <source>
        <dbReference type="EMBL" id="MDQ0496811.1"/>
    </source>
</evidence>
<proteinExistence type="predicted"/>
<name>A0ABU0L6D1_9BACL</name>
<comment type="caution">
    <text evidence="1">The sequence shown here is derived from an EMBL/GenBank/DDBJ whole genome shotgun (WGS) entry which is preliminary data.</text>
</comment>
<keyword evidence="2" id="KW-1185">Reference proteome</keyword>
<protein>
    <submittedName>
        <fullName evidence="1">Uncharacterized protein</fullName>
    </submittedName>
</protein>
<dbReference type="Proteomes" id="UP001242811">
    <property type="component" value="Unassembled WGS sequence"/>
</dbReference>
<accession>A0ABU0L6D1</accession>